<dbReference type="AlphaFoldDB" id="A0A3S3PCG1"/>
<evidence type="ECO:0000313" key="8">
    <source>
        <dbReference type="EMBL" id="RWS05730.1"/>
    </source>
</evidence>
<dbReference type="Proteomes" id="UP000285301">
    <property type="component" value="Unassembled WGS sequence"/>
</dbReference>
<evidence type="ECO:0000256" key="2">
    <source>
        <dbReference type="ARBA" id="ARBA00022525"/>
    </source>
</evidence>
<proteinExistence type="predicted"/>
<dbReference type="OrthoDB" id="6488806at2759"/>
<dbReference type="GO" id="GO:0005615">
    <property type="term" value="C:extracellular space"/>
    <property type="evidence" value="ECO:0007669"/>
    <property type="project" value="TreeGrafter"/>
</dbReference>
<dbReference type="InterPro" id="IPR036857">
    <property type="entry name" value="Thyroglobulin_1_sf"/>
</dbReference>
<keyword evidence="3" id="KW-0677">Repeat</keyword>
<organism evidence="7 10">
    <name type="scientific">Dinothrombium tinctorium</name>
    <dbReference type="NCBI Taxonomy" id="1965070"/>
    <lineage>
        <taxon>Eukaryota</taxon>
        <taxon>Metazoa</taxon>
        <taxon>Ecdysozoa</taxon>
        <taxon>Arthropoda</taxon>
        <taxon>Chelicerata</taxon>
        <taxon>Arachnida</taxon>
        <taxon>Acari</taxon>
        <taxon>Acariformes</taxon>
        <taxon>Trombidiformes</taxon>
        <taxon>Prostigmata</taxon>
        <taxon>Anystina</taxon>
        <taxon>Parasitengona</taxon>
        <taxon>Trombidioidea</taxon>
        <taxon>Trombidiidae</taxon>
        <taxon>Dinothrombium</taxon>
    </lineage>
</organism>
<evidence type="ECO:0000313" key="7">
    <source>
        <dbReference type="EMBL" id="RWS05719.1"/>
    </source>
</evidence>
<dbReference type="Pfam" id="PF00086">
    <property type="entry name" value="Thyroglobulin_1"/>
    <property type="match status" value="1"/>
</dbReference>
<dbReference type="Gene3D" id="4.10.800.10">
    <property type="entry name" value="Thyroglobulin type-1"/>
    <property type="match status" value="1"/>
</dbReference>
<dbReference type="PANTHER" id="PTHR12352">
    <property type="entry name" value="SECRETED MODULAR CALCIUM-BINDING PROTEIN"/>
    <property type="match status" value="1"/>
</dbReference>
<comment type="caution">
    <text evidence="7">The sequence shown here is derived from an EMBL/GenBank/DDBJ whole genome shotgun (WGS) entry which is preliminary data.</text>
</comment>
<evidence type="ECO:0000259" key="6">
    <source>
        <dbReference type="PROSITE" id="PS51162"/>
    </source>
</evidence>
<feature type="domain" description="Thyroglobulin type-1" evidence="6">
    <location>
        <begin position="33"/>
        <end position="95"/>
    </location>
</feature>
<evidence type="ECO:0000256" key="5">
    <source>
        <dbReference type="PROSITE-ProRule" id="PRU00500"/>
    </source>
</evidence>
<feature type="disulfide bond" evidence="5">
    <location>
        <begin position="67"/>
        <end position="74"/>
    </location>
</feature>
<evidence type="ECO:0000256" key="1">
    <source>
        <dbReference type="ARBA" id="ARBA00004613"/>
    </source>
</evidence>
<dbReference type="InterPro" id="IPR051950">
    <property type="entry name" value="Dev_reg/Prot_inhib"/>
</dbReference>
<comment type="subcellular location">
    <subcellularLocation>
        <location evidence="1">Secreted</location>
    </subcellularLocation>
</comment>
<evidence type="ECO:0000313" key="10">
    <source>
        <dbReference type="Proteomes" id="UP000285301"/>
    </source>
</evidence>
<dbReference type="PROSITE" id="PS51162">
    <property type="entry name" value="THYROGLOBULIN_1_2"/>
    <property type="match status" value="1"/>
</dbReference>
<dbReference type="EMBL" id="NCKU01004598">
    <property type="protein sequence ID" value="RWS05719.1"/>
    <property type="molecule type" value="Genomic_DNA"/>
</dbReference>
<keyword evidence="4 5" id="KW-1015">Disulfide bond</keyword>
<sequence>MACYQSVQNASRFCVCFSKSGRILRQPTRKLVDCKCVQHQHEVNKTRLIGTVVPQCEEDGTYSRKQCHLETGYCWCTDAQGLNRTTPVRGEELNCA</sequence>
<dbReference type="EMBL" id="NCKU01004594">
    <property type="protein sequence ID" value="RWS05730.1"/>
    <property type="molecule type" value="Genomic_DNA"/>
</dbReference>
<comment type="caution">
    <text evidence="5">Lacks conserved residue(s) required for the propagation of feature annotation.</text>
</comment>
<reference evidence="7" key="2">
    <citation type="submission" date="2018-11" db="EMBL/GenBank/DDBJ databases">
        <title>Trombidioid mite genomics.</title>
        <authorList>
            <person name="Dong X."/>
        </authorList>
    </citation>
    <scope>NUCLEOTIDE SEQUENCE</scope>
    <source>
        <strain evidence="7">UoL-WK</strain>
    </source>
</reference>
<evidence type="ECO:0000256" key="3">
    <source>
        <dbReference type="ARBA" id="ARBA00022737"/>
    </source>
</evidence>
<dbReference type="CDD" id="cd00191">
    <property type="entry name" value="TY"/>
    <property type="match status" value="1"/>
</dbReference>
<dbReference type="SMART" id="SM00211">
    <property type="entry name" value="TY"/>
    <property type="match status" value="1"/>
</dbReference>
<protein>
    <submittedName>
        <fullName evidence="7">U24-ctenitoxin-Pn1a-like protein</fullName>
    </submittedName>
</protein>
<name>A0A3S3PCG1_9ACAR</name>
<reference evidence="7 10" key="1">
    <citation type="journal article" date="2018" name="Gigascience">
        <title>Genomes of trombidid mites reveal novel predicted allergens and laterally-transferred genes associated with secondary metabolism.</title>
        <authorList>
            <person name="Dong X."/>
            <person name="Chaisiri K."/>
            <person name="Xia D."/>
            <person name="Armstrong S.D."/>
            <person name="Fang Y."/>
            <person name="Donnelly M.J."/>
            <person name="Kadowaki T."/>
            <person name="McGarry J.W."/>
            <person name="Darby A.C."/>
            <person name="Makepeace B.L."/>
        </authorList>
    </citation>
    <scope>NUCLEOTIDE SEQUENCE [LARGE SCALE GENOMIC DNA]</scope>
    <source>
        <strain evidence="7">UoL-WK</strain>
    </source>
</reference>
<dbReference type="InterPro" id="IPR000716">
    <property type="entry name" value="Thyroglobulin_1"/>
</dbReference>
<gene>
    <name evidence="9" type="ORF">B4U79_16216</name>
    <name evidence="8" type="ORF">B4U79_16279</name>
    <name evidence="7" type="ORF">B4U79_16280</name>
</gene>
<evidence type="ECO:0000256" key="4">
    <source>
        <dbReference type="ARBA" id="ARBA00023157"/>
    </source>
</evidence>
<accession>A0A3S3PCG1</accession>
<keyword evidence="10" id="KW-1185">Reference proteome</keyword>
<keyword evidence="2" id="KW-0964">Secreted</keyword>
<evidence type="ECO:0000313" key="9">
    <source>
        <dbReference type="EMBL" id="RWS06430.1"/>
    </source>
</evidence>
<dbReference type="EMBL" id="NCKU01004115">
    <property type="protein sequence ID" value="RWS06430.1"/>
    <property type="molecule type" value="Genomic_DNA"/>
</dbReference>
<dbReference type="SUPFAM" id="SSF57610">
    <property type="entry name" value="Thyroglobulin type-1 domain"/>
    <property type="match status" value="1"/>
</dbReference>
<dbReference type="PANTHER" id="PTHR12352:SF3">
    <property type="entry name" value="NIDOGEN-2"/>
    <property type="match status" value="1"/>
</dbReference>